<keyword evidence="8 10" id="KW-0675">Receptor</keyword>
<dbReference type="SMART" id="SM00430">
    <property type="entry name" value="HOLI"/>
    <property type="match status" value="1"/>
</dbReference>
<dbReference type="InterPro" id="IPR035500">
    <property type="entry name" value="NHR-like_dom_sf"/>
</dbReference>
<dbReference type="PRINTS" id="PR00047">
    <property type="entry name" value="STROIDFINGER"/>
</dbReference>
<evidence type="ECO:0000256" key="7">
    <source>
        <dbReference type="ARBA" id="ARBA00023163"/>
    </source>
</evidence>
<dbReference type="SUPFAM" id="SSF48508">
    <property type="entry name" value="Nuclear receptor ligand-binding domain"/>
    <property type="match status" value="1"/>
</dbReference>
<comment type="similarity">
    <text evidence="10">Belongs to the nuclear hormone receptor family.</text>
</comment>
<evidence type="ECO:0000256" key="6">
    <source>
        <dbReference type="ARBA" id="ARBA00023125"/>
    </source>
</evidence>
<evidence type="ECO:0000259" key="12">
    <source>
        <dbReference type="PROSITE" id="PS51030"/>
    </source>
</evidence>
<dbReference type="PRINTS" id="PR00398">
    <property type="entry name" value="STRDHORMONER"/>
</dbReference>
<dbReference type="GO" id="GO:0005634">
    <property type="term" value="C:nucleus"/>
    <property type="evidence" value="ECO:0007669"/>
    <property type="project" value="UniProtKB-SubCell"/>
</dbReference>
<dbReference type="GO" id="GO:0003707">
    <property type="term" value="F:nuclear steroid receptor activity"/>
    <property type="evidence" value="ECO:0007669"/>
    <property type="project" value="InterPro"/>
</dbReference>
<dbReference type="Gene3D" id="3.30.50.10">
    <property type="entry name" value="Erythroid Transcription Factor GATA-1, subunit A"/>
    <property type="match status" value="1"/>
</dbReference>
<dbReference type="GO" id="GO:0043565">
    <property type="term" value="F:sequence-specific DNA binding"/>
    <property type="evidence" value="ECO:0007669"/>
    <property type="project" value="InterPro"/>
</dbReference>
<evidence type="ECO:0000256" key="4">
    <source>
        <dbReference type="ARBA" id="ARBA00022833"/>
    </source>
</evidence>
<dbReference type="Pfam" id="PF00105">
    <property type="entry name" value="zf-C4"/>
    <property type="match status" value="1"/>
</dbReference>
<evidence type="ECO:0000313" key="15">
    <source>
        <dbReference type="Proteomes" id="UP000008909"/>
    </source>
</evidence>
<feature type="compositionally biased region" description="Polar residues" evidence="11">
    <location>
        <begin position="53"/>
        <end position="69"/>
    </location>
</feature>
<keyword evidence="6 10" id="KW-0238">DNA-binding</keyword>
<dbReference type="InterPro" id="IPR050274">
    <property type="entry name" value="Nuclear_hormone_rcpt_NR2"/>
</dbReference>
<evidence type="ECO:0000256" key="3">
    <source>
        <dbReference type="ARBA" id="ARBA00022771"/>
    </source>
</evidence>
<dbReference type="CDD" id="cd06916">
    <property type="entry name" value="NR_DBD_like"/>
    <property type="match status" value="1"/>
</dbReference>
<protein>
    <submittedName>
        <fullName evidence="14">Retinoic acid receptor RXR-alpha</fullName>
    </submittedName>
</protein>
<evidence type="ECO:0000256" key="8">
    <source>
        <dbReference type="ARBA" id="ARBA00023170"/>
    </source>
</evidence>
<reference evidence="14" key="1">
    <citation type="journal article" date="2011" name="Genome Biol.">
        <title>The draft genome of the carcinogenic human liver fluke Clonorchis sinensis.</title>
        <authorList>
            <person name="Wang X."/>
            <person name="Chen W."/>
            <person name="Huang Y."/>
            <person name="Sun J."/>
            <person name="Men J."/>
            <person name="Liu H."/>
            <person name="Luo F."/>
            <person name="Guo L."/>
            <person name="Lv X."/>
            <person name="Deng C."/>
            <person name="Zhou C."/>
            <person name="Fan Y."/>
            <person name="Li X."/>
            <person name="Huang L."/>
            <person name="Hu Y."/>
            <person name="Liang C."/>
            <person name="Hu X."/>
            <person name="Xu J."/>
            <person name="Yu X."/>
        </authorList>
    </citation>
    <scope>NUCLEOTIDE SEQUENCE [LARGE SCALE GENOMIC DNA]</scope>
    <source>
        <strain evidence="14">Henan</strain>
    </source>
</reference>
<feature type="region of interest" description="Disordered" evidence="11">
    <location>
        <begin position="375"/>
        <end position="409"/>
    </location>
</feature>
<keyword evidence="9 10" id="KW-0539">Nucleus</keyword>
<dbReference type="PROSITE" id="PS51843">
    <property type="entry name" value="NR_LBD"/>
    <property type="match status" value="1"/>
</dbReference>
<evidence type="ECO:0000256" key="2">
    <source>
        <dbReference type="ARBA" id="ARBA00022723"/>
    </source>
</evidence>
<evidence type="ECO:0000313" key="14">
    <source>
        <dbReference type="EMBL" id="GAA56711.1"/>
    </source>
</evidence>
<dbReference type="FunFam" id="3.30.50.10:FF:000006">
    <property type="entry name" value="Nuclear receptor subfamily 5 group A member"/>
    <property type="match status" value="1"/>
</dbReference>
<feature type="domain" description="Nuclear receptor" evidence="12">
    <location>
        <begin position="258"/>
        <end position="333"/>
    </location>
</feature>
<dbReference type="PANTHER" id="PTHR24083">
    <property type="entry name" value="NUCLEAR HORMONE RECEPTOR"/>
    <property type="match status" value="1"/>
</dbReference>
<reference key="2">
    <citation type="submission" date="2011-10" db="EMBL/GenBank/DDBJ databases">
        <title>The genome and transcriptome sequence of Clonorchis sinensis provide insights into the carcinogenic liver fluke.</title>
        <authorList>
            <person name="Wang X."/>
            <person name="Huang Y."/>
            <person name="Chen W."/>
            <person name="Liu H."/>
            <person name="Guo L."/>
            <person name="Chen Y."/>
            <person name="Luo F."/>
            <person name="Zhou W."/>
            <person name="Sun J."/>
            <person name="Mao Q."/>
            <person name="Liang P."/>
            <person name="Zhou C."/>
            <person name="Tian Y."/>
            <person name="Men J."/>
            <person name="Lv X."/>
            <person name="Huang L."/>
            <person name="Zhou J."/>
            <person name="Hu Y."/>
            <person name="Li R."/>
            <person name="Zhang F."/>
            <person name="Lei H."/>
            <person name="Li X."/>
            <person name="Hu X."/>
            <person name="Liang C."/>
            <person name="Xu J."/>
            <person name="Wu Z."/>
            <person name="Yu X."/>
        </authorList>
    </citation>
    <scope>NUCLEOTIDE SEQUENCE</scope>
    <source>
        <strain>Henan</strain>
    </source>
</reference>
<proteinExistence type="inferred from homology"/>
<evidence type="ECO:0000256" key="10">
    <source>
        <dbReference type="RuleBase" id="RU004334"/>
    </source>
</evidence>
<dbReference type="InterPro" id="IPR001628">
    <property type="entry name" value="Znf_hrmn_rcpt"/>
</dbReference>
<evidence type="ECO:0000256" key="5">
    <source>
        <dbReference type="ARBA" id="ARBA00023015"/>
    </source>
</evidence>
<gene>
    <name evidence="14" type="ORF">CLF_111400</name>
</gene>
<sequence>MRPGAQDAESTGEKEIVLIQLAYCKRSELSAPPSTQSGNQKKLTARKLPTPISGRSCSVPSQARGTMETTPWKADRTNDTSLPCHTLPPLNLRYSVDAQDNTRLLKPVYGVNSQEIILNNQYRSTQVVDYLSESPVLHGSRESLTQIYHPPAPNAVVPSVHALSEHTDALETIQSHVSAYSGSAQNAAPVNLSAQTGVVVNTASGGMAQCAAVTRPNHGLSSSSTRCTRTNSLSQEPFSRSLAPLGPVAPAADTPTVPTICVICGDRASGRHYGVVSCEGCKGFFKRTVRKQVQYVCRGSGDCPVDRRKRTRCQACRYDRCILKGMKREAVQEERHRYTRVSIPKLPTLDTNANNSTPLSQASFVEHKLSDDSAFSGSPSISFPTGSSGSSQNNSTEAANEPTSRPLLPPVTTLTCLPELTLSSLLAAELSTDAELPTTEVGELVYVDIGEDNMDPLVVILHSVEEQLHRLLSWARQLPCFSQPYLSVDDQFWLLKSAWPELLLISAAFNSIVVNEGLLLANGRHLSRSTARLHGLGPLMDRFLTELVSRFRELGLERVELALLRAIILFNPDANHLVARTRVESIRESLYAGLHSYCITGHASDHSRFTKLLLRLPPLRSIAQKCLEHLVFVKLAAEDPTSRRLINLVEHGVWPSREQSSQSFEPNGQMNNVNL</sequence>
<accession>G7YUT1</accession>
<evidence type="ECO:0000256" key="1">
    <source>
        <dbReference type="ARBA" id="ARBA00004123"/>
    </source>
</evidence>
<comment type="subcellular location">
    <subcellularLocation>
        <location evidence="1 10">Nucleus</location>
    </subcellularLocation>
</comment>
<dbReference type="Proteomes" id="UP000008909">
    <property type="component" value="Unassembled WGS sequence"/>
</dbReference>
<keyword evidence="15" id="KW-1185">Reference proteome</keyword>
<dbReference type="PROSITE" id="PS00031">
    <property type="entry name" value="NUCLEAR_REC_DBD_1"/>
    <property type="match status" value="1"/>
</dbReference>
<dbReference type="InterPro" id="IPR013088">
    <property type="entry name" value="Znf_NHR/GATA"/>
</dbReference>
<keyword evidence="5 10" id="KW-0805">Transcription regulation</keyword>
<dbReference type="InterPro" id="IPR000536">
    <property type="entry name" value="Nucl_hrmn_rcpt_lig-bd"/>
</dbReference>
<dbReference type="AlphaFoldDB" id="G7YUT1"/>
<feature type="domain" description="NR LBD" evidence="13">
    <location>
        <begin position="417"/>
        <end position="652"/>
    </location>
</feature>
<dbReference type="InterPro" id="IPR001723">
    <property type="entry name" value="Nuclear_hrmn_rcpt"/>
</dbReference>
<dbReference type="Gene3D" id="1.10.565.10">
    <property type="entry name" value="Retinoid X Receptor"/>
    <property type="match status" value="1"/>
</dbReference>
<keyword evidence="3 10" id="KW-0863">Zinc-finger</keyword>
<dbReference type="PROSITE" id="PS51030">
    <property type="entry name" value="NUCLEAR_REC_DBD_2"/>
    <property type="match status" value="1"/>
</dbReference>
<dbReference type="Pfam" id="PF00104">
    <property type="entry name" value="Hormone_recep"/>
    <property type="match status" value="1"/>
</dbReference>
<dbReference type="PRINTS" id="PR00545">
    <property type="entry name" value="RETINOIDXR"/>
</dbReference>
<organism evidence="14 15">
    <name type="scientific">Clonorchis sinensis</name>
    <name type="common">Chinese liver fluke</name>
    <dbReference type="NCBI Taxonomy" id="79923"/>
    <lineage>
        <taxon>Eukaryota</taxon>
        <taxon>Metazoa</taxon>
        <taxon>Spiralia</taxon>
        <taxon>Lophotrochozoa</taxon>
        <taxon>Platyhelminthes</taxon>
        <taxon>Trematoda</taxon>
        <taxon>Digenea</taxon>
        <taxon>Opisthorchiida</taxon>
        <taxon>Opisthorchiata</taxon>
        <taxon>Opisthorchiidae</taxon>
        <taxon>Clonorchis</taxon>
    </lineage>
</organism>
<feature type="region of interest" description="Disordered" evidence="11">
    <location>
        <begin position="29"/>
        <end position="80"/>
    </location>
</feature>
<dbReference type="GO" id="GO:0008270">
    <property type="term" value="F:zinc ion binding"/>
    <property type="evidence" value="ECO:0007669"/>
    <property type="project" value="UniProtKB-KW"/>
</dbReference>
<keyword evidence="7 10" id="KW-0804">Transcription</keyword>
<keyword evidence="4 10" id="KW-0862">Zinc</keyword>
<evidence type="ECO:0000259" key="13">
    <source>
        <dbReference type="PROSITE" id="PS51843"/>
    </source>
</evidence>
<dbReference type="SUPFAM" id="SSF57716">
    <property type="entry name" value="Glucocorticoid receptor-like (DNA-binding domain)"/>
    <property type="match status" value="1"/>
</dbReference>
<name>G7YUT1_CLOSI</name>
<feature type="compositionally biased region" description="Polar residues" evidence="11">
    <location>
        <begin position="32"/>
        <end position="42"/>
    </location>
</feature>
<dbReference type="SMART" id="SM00399">
    <property type="entry name" value="ZnF_C4"/>
    <property type="match status" value="1"/>
</dbReference>
<dbReference type="EMBL" id="DF144349">
    <property type="protein sequence ID" value="GAA56711.1"/>
    <property type="molecule type" value="Genomic_DNA"/>
</dbReference>
<evidence type="ECO:0000256" key="11">
    <source>
        <dbReference type="SAM" id="MobiDB-lite"/>
    </source>
</evidence>
<dbReference type="InterPro" id="IPR000003">
    <property type="entry name" value="Retinoid-X_rcpt/HNF4"/>
</dbReference>
<evidence type="ECO:0000256" key="9">
    <source>
        <dbReference type="ARBA" id="ARBA00023242"/>
    </source>
</evidence>
<keyword evidence="2 10" id="KW-0479">Metal-binding</keyword>